<comment type="caution">
    <text evidence="1">The sequence shown here is derived from an EMBL/GenBank/DDBJ whole genome shotgun (WGS) entry which is preliminary data.</text>
</comment>
<accession>S4GKD9</accession>
<evidence type="ECO:0000313" key="1">
    <source>
        <dbReference type="EMBL" id="EPI49744.1"/>
    </source>
</evidence>
<proteinExistence type="predicted"/>
<dbReference type="EMBL" id="ATJO01000146">
    <property type="protein sequence ID" value="EPI49744.1"/>
    <property type="molecule type" value="Genomic_DNA"/>
</dbReference>
<evidence type="ECO:0000313" key="2">
    <source>
        <dbReference type="Proteomes" id="UP000014601"/>
    </source>
</evidence>
<reference evidence="1 2" key="1">
    <citation type="submission" date="2013-06" db="EMBL/GenBank/DDBJ databases">
        <authorList>
            <person name="Weinstock G."/>
            <person name="Sodergren E."/>
            <person name="Lobos E.A."/>
            <person name="Fulton L."/>
            <person name="Fulton R."/>
            <person name="Courtney L."/>
            <person name="Fronick C."/>
            <person name="O'Laughlin M."/>
            <person name="Godfrey J."/>
            <person name="Wilson R.M."/>
            <person name="Miner T."/>
            <person name="Farmer C."/>
            <person name="Delehaunty K."/>
            <person name="Cordes M."/>
            <person name="Minx P."/>
            <person name="Tomlinson C."/>
            <person name="Chen J."/>
            <person name="Wollam A."/>
            <person name="Pepin K.H."/>
            <person name="Bhonagiri V."/>
            <person name="Zhang X."/>
            <person name="Warren W."/>
            <person name="Mitreva M."/>
            <person name="Mardis E.R."/>
            <person name="Wilson R.K."/>
        </authorList>
    </citation>
    <scope>NUCLEOTIDE SEQUENCE [LARGE SCALE GENOMIC DNA]</scope>
    <source>
        <strain evidence="1 2">JCP7719</strain>
    </source>
</reference>
<name>S4GKD9_9BIFI</name>
<protein>
    <submittedName>
        <fullName evidence="1">Uncharacterized protein</fullName>
    </submittedName>
</protein>
<organism evidence="1 2">
    <name type="scientific">Gardnerella pickettii JCP7719</name>
    <dbReference type="NCBI Taxonomy" id="1261061"/>
    <lineage>
        <taxon>Bacteria</taxon>
        <taxon>Bacillati</taxon>
        <taxon>Actinomycetota</taxon>
        <taxon>Actinomycetes</taxon>
        <taxon>Bifidobacteriales</taxon>
        <taxon>Bifidobacteriaceae</taxon>
        <taxon>Gardnerella</taxon>
        <taxon>Gardnerella pickettii</taxon>
    </lineage>
</organism>
<gene>
    <name evidence="1" type="ORF">HMPREF1576_01380</name>
</gene>
<dbReference type="AlphaFoldDB" id="S4GKD9"/>
<sequence length="39" mass="4504">MTRCLDLQNADVYKMRMFSQKAGNKKAQSNRSRPLFVGL</sequence>
<dbReference type="Proteomes" id="UP000014601">
    <property type="component" value="Unassembled WGS sequence"/>
</dbReference>
<dbReference type="HOGENOM" id="CLU_3310354_0_0_11"/>